<feature type="domain" description="Major facilitator superfamily (MFS) profile" evidence="8">
    <location>
        <begin position="15"/>
        <end position="398"/>
    </location>
</feature>
<dbReference type="Gene3D" id="1.20.1250.20">
    <property type="entry name" value="MFS general substrate transporter like domains"/>
    <property type="match status" value="1"/>
</dbReference>
<dbReference type="Pfam" id="PF07690">
    <property type="entry name" value="MFS_1"/>
    <property type="match status" value="1"/>
</dbReference>
<keyword evidence="4 7" id="KW-0812">Transmembrane</keyword>
<dbReference type="PANTHER" id="PTHR23517:SF13">
    <property type="entry name" value="MAJOR FACILITATOR SUPERFAMILY MFS_1"/>
    <property type="match status" value="1"/>
</dbReference>
<feature type="transmembrane region" description="Helical" evidence="7">
    <location>
        <begin position="50"/>
        <end position="70"/>
    </location>
</feature>
<evidence type="ECO:0000256" key="6">
    <source>
        <dbReference type="ARBA" id="ARBA00023136"/>
    </source>
</evidence>
<accession>A0ABY9HTG9</accession>
<keyword evidence="2" id="KW-0813">Transport</keyword>
<feature type="transmembrane region" description="Helical" evidence="7">
    <location>
        <begin position="174"/>
        <end position="192"/>
    </location>
</feature>
<comment type="subcellular location">
    <subcellularLocation>
        <location evidence="1">Cell membrane</location>
        <topology evidence="1">Multi-pass membrane protein</topology>
    </subcellularLocation>
</comment>
<sequence>MSVREDAERTGGHRAGYLAAAVVFAIGMAGTTLPTPLYGLYQKEIGFSELMVTVVFAVYAVAVISVLLVAGNYSDKVGRRPVLLAAMALSAASAGCFLLESGLPLLFAGRVLSGGAAGLLSGAATAAVIELAGPGQKGRAGFAATAANMGGLGCGPLLAGLLAEYTPWPLSLPFWVHLGLVALACVIIWRLTETVAEPKRWPRLEPQGVRVPAEVKGVFVPAALAAFAGFALLGLFTAVAPSFAARTLGVHNLAVTGAVVFSVFCASTIGQSLAPGIGARRALPLGCAVLIVGLLLVASSLLAKSLVLLVLGAVCGGIGQGLAFRAALTLVSEAAPAEHRGGTISAFFVVAYAGISVPVVGVGALATWLGLRDAGLVFTGCVILLAAAAGTYAALRAPTRA</sequence>
<feature type="transmembrane region" description="Helical" evidence="7">
    <location>
        <begin position="308"/>
        <end position="331"/>
    </location>
</feature>
<keyword evidence="3" id="KW-1003">Cell membrane</keyword>
<evidence type="ECO:0000256" key="5">
    <source>
        <dbReference type="ARBA" id="ARBA00022989"/>
    </source>
</evidence>
<dbReference type="PANTHER" id="PTHR23517">
    <property type="entry name" value="RESISTANCE PROTEIN MDTM, PUTATIVE-RELATED-RELATED"/>
    <property type="match status" value="1"/>
</dbReference>
<evidence type="ECO:0000256" key="1">
    <source>
        <dbReference type="ARBA" id="ARBA00004651"/>
    </source>
</evidence>
<dbReference type="InterPro" id="IPR036259">
    <property type="entry name" value="MFS_trans_sf"/>
</dbReference>
<feature type="transmembrane region" description="Helical" evidence="7">
    <location>
        <begin position="107"/>
        <end position="129"/>
    </location>
</feature>
<feature type="transmembrane region" description="Helical" evidence="7">
    <location>
        <begin position="248"/>
        <end position="270"/>
    </location>
</feature>
<keyword evidence="6 7" id="KW-0472">Membrane</keyword>
<evidence type="ECO:0000313" key="10">
    <source>
        <dbReference type="Proteomes" id="UP001239522"/>
    </source>
</evidence>
<dbReference type="PROSITE" id="PS50850">
    <property type="entry name" value="MFS"/>
    <property type="match status" value="1"/>
</dbReference>
<evidence type="ECO:0000256" key="3">
    <source>
        <dbReference type="ARBA" id="ARBA00022475"/>
    </source>
</evidence>
<dbReference type="InterPro" id="IPR050171">
    <property type="entry name" value="MFS_Transporters"/>
</dbReference>
<feature type="transmembrane region" description="Helical" evidence="7">
    <location>
        <begin position="375"/>
        <end position="395"/>
    </location>
</feature>
<dbReference type="PROSITE" id="PS00216">
    <property type="entry name" value="SUGAR_TRANSPORT_1"/>
    <property type="match status" value="1"/>
</dbReference>
<feature type="transmembrane region" description="Helical" evidence="7">
    <location>
        <begin position="343"/>
        <end position="369"/>
    </location>
</feature>
<dbReference type="SUPFAM" id="SSF103473">
    <property type="entry name" value="MFS general substrate transporter"/>
    <property type="match status" value="1"/>
</dbReference>
<dbReference type="InterPro" id="IPR011701">
    <property type="entry name" value="MFS"/>
</dbReference>
<keyword evidence="5 7" id="KW-1133">Transmembrane helix</keyword>
<feature type="transmembrane region" description="Helical" evidence="7">
    <location>
        <begin position="213"/>
        <end position="236"/>
    </location>
</feature>
<dbReference type="RefSeq" id="WP_306060388.1">
    <property type="nucleotide sequence ID" value="NZ_CP120997.1"/>
</dbReference>
<feature type="transmembrane region" description="Helical" evidence="7">
    <location>
        <begin position="12"/>
        <end position="30"/>
    </location>
</feature>
<feature type="transmembrane region" description="Helical" evidence="7">
    <location>
        <begin position="282"/>
        <end position="302"/>
    </location>
</feature>
<evidence type="ECO:0000256" key="7">
    <source>
        <dbReference type="SAM" id="Phobius"/>
    </source>
</evidence>
<name>A0ABY9HTG9_9ACTN</name>
<protein>
    <submittedName>
        <fullName evidence="9">MFS transporter</fullName>
    </submittedName>
</protein>
<evidence type="ECO:0000259" key="8">
    <source>
        <dbReference type="PROSITE" id="PS50850"/>
    </source>
</evidence>
<keyword evidence="10" id="KW-1185">Reference proteome</keyword>
<reference evidence="9 10" key="1">
    <citation type="submission" date="2023-03" db="EMBL/GenBank/DDBJ databases">
        <title>Isolation and description of six Streptomyces strains from soil environments, able to metabolize different microbial glucans.</title>
        <authorList>
            <person name="Widen T."/>
            <person name="Larsbrink J."/>
        </authorList>
    </citation>
    <scope>NUCLEOTIDE SEQUENCE [LARGE SCALE GENOMIC DNA]</scope>
    <source>
        <strain evidence="9 10">Mut1</strain>
    </source>
</reference>
<dbReference type="Proteomes" id="UP001239522">
    <property type="component" value="Chromosome"/>
</dbReference>
<proteinExistence type="predicted"/>
<evidence type="ECO:0000256" key="2">
    <source>
        <dbReference type="ARBA" id="ARBA00022448"/>
    </source>
</evidence>
<feature type="transmembrane region" description="Helical" evidence="7">
    <location>
        <begin position="141"/>
        <end position="162"/>
    </location>
</feature>
<dbReference type="InterPro" id="IPR005829">
    <property type="entry name" value="Sugar_transporter_CS"/>
</dbReference>
<evidence type="ECO:0000313" key="9">
    <source>
        <dbReference type="EMBL" id="WLQ37866.1"/>
    </source>
</evidence>
<dbReference type="InterPro" id="IPR020846">
    <property type="entry name" value="MFS_dom"/>
</dbReference>
<gene>
    <name evidence="9" type="ORF">P8A18_32455</name>
</gene>
<organism evidence="9 10">
    <name type="scientific">Streptomyces castrisilvae</name>
    <dbReference type="NCBI Taxonomy" id="3033811"/>
    <lineage>
        <taxon>Bacteria</taxon>
        <taxon>Bacillati</taxon>
        <taxon>Actinomycetota</taxon>
        <taxon>Actinomycetes</taxon>
        <taxon>Kitasatosporales</taxon>
        <taxon>Streptomycetaceae</taxon>
        <taxon>Streptomyces</taxon>
    </lineage>
</organism>
<dbReference type="EMBL" id="CP120997">
    <property type="protein sequence ID" value="WLQ37866.1"/>
    <property type="molecule type" value="Genomic_DNA"/>
</dbReference>
<evidence type="ECO:0000256" key="4">
    <source>
        <dbReference type="ARBA" id="ARBA00022692"/>
    </source>
</evidence>
<feature type="transmembrane region" description="Helical" evidence="7">
    <location>
        <begin position="82"/>
        <end position="101"/>
    </location>
</feature>